<keyword evidence="1" id="KW-0812">Transmembrane</keyword>
<evidence type="ECO:0000313" key="3">
    <source>
        <dbReference type="Proteomes" id="UP000598146"/>
    </source>
</evidence>
<feature type="transmembrane region" description="Helical" evidence="1">
    <location>
        <begin position="50"/>
        <end position="68"/>
    </location>
</feature>
<keyword evidence="1" id="KW-1133">Transmembrane helix</keyword>
<dbReference type="RefSeq" id="WP_196416044.1">
    <property type="nucleotide sequence ID" value="NZ_JADQTO010000010.1"/>
</dbReference>
<dbReference type="AlphaFoldDB" id="A0A931CDQ3"/>
<dbReference type="Proteomes" id="UP000598146">
    <property type="component" value="Unassembled WGS sequence"/>
</dbReference>
<proteinExistence type="predicted"/>
<name>A0A931CDQ3_9ACTN</name>
<keyword evidence="1" id="KW-0472">Membrane</keyword>
<sequence>MSDLDATLRTLDAAGPLTAEDHERAAATLDRIVATSFDRPAPARRPRRRLLVAAVAAVAAAAGAAIILPGNLGAGRAYASWTPVPTALTDAEIDLVGPECRDGLKDGSLDIERAKLVLAERRGEYVAMLYRTDDPDVSGSCLAHNVPGDDDVDDVKWGVGGSSGPSQIAPAGQYMEGAIADFKEASITDGAVGPDVTGVTIRTGDLAVQATVRNGRYVVWWPCPAFEWADKTHLREIFTVDLTLRDGTIIPAAKPWRPR</sequence>
<dbReference type="InterPro" id="IPR006311">
    <property type="entry name" value="TAT_signal"/>
</dbReference>
<organism evidence="2 3">
    <name type="scientific">Actinoplanes aureus</name>
    <dbReference type="NCBI Taxonomy" id="2792083"/>
    <lineage>
        <taxon>Bacteria</taxon>
        <taxon>Bacillati</taxon>
        <taxon>Actinomycetota</taxon>
        <taxon>Actinomycetes</taxon>
        <taxon>Micromonosporales</taxon>
        <taxon>Micromonosporaceae</taxon>
        <taxon>Actinoplanes</taxon>
    </lineage>
</organism>
<gene>
    <name evidence="2" type="ORF">I4J89_22760</name>
</gene>
<evidence type="ECO:0000256" key="1">
    <source>
        <dbReference type="SAM" id="Phobius"/>
    </source>
</evidence>
<dbReference type="EMBL" id="JADQTO010000010">
    <property type="protein sequence ID" value="MBG0564273.1"/>
    <property type="molecule type" value="Genomic_DNA"/>
</dbReference>
<evidence type="ECO:0000313" key="2">
    <source>
        <dbReference type="EMBL" id="MBG0564273.1"/>
    </source>
</evidence>
<dbReference type="PROSITE" id="PS51318">
    <property type="entry name" value="TAT"/>
    <property type="match status" value="1"/>
</dbReference>
<protein>
    <submittedName>
        <fullName evidence="2">Uncharacterized protein</fullName>
    </submittedName>
</protein>
<keyword evidence="3" id="KW-1185">Reference proteome</keyword>
<comment type="caution">
    <text evidence="2">The sequence shown here is derived from an EMBL/GenBank/DDBJ whole genome shotgun (WGS) entry which is preliminary data.</text>
</comment>
<reference evidence="2" key="1">
    <citation type="submission" date="2020-11" db="EMBL/GenBank/DDBJ databases">
        <title>Isolation and identification of active actinomycetes.</title>
        <authorList>
            <person name="Sun X."/>
        </authorList>
    </citation>
    <scope>NUCLEOTIDE SEQUENCE</scope>
    <source>
        <strain evidence="2">NEAU-A11</strain>
    </source>
</reference>
<accession>A0A931CDQ3</accession>